<keyword evidence="4 9" id="KW-0808">Transferase</keyword>
<dbReference type="SUPFAM" id="SSF52540">
    <property type="entry name" value="P-loop containing nucleoside triphosphate hydrolases"/>
    <property type="match status" value="1"/>
</dbReference>
<dbReference type="CDD" id="cd02021">
    <property type="entry name" value="GntK"/>
    <property type="match status" value="1"/>
</dbReference>
<keyword evidence="5 9" id="KW-0547">Nucleotide-binding</keyword>
<name>A0A0D6QXB6_ARACU</name>
<evidence type="ECO:0000256" key="5">
    <source>
        <dbReference type="ARBA" id="ARBA00022741"/>
    </source>
</evidence>
<protein>
    <recommendedName>
        <fullName evidence="3 9">Gluconokinase</fullName>
        <ecNumber evidence="3 9">2.7.1.12</ecNumber>
    </recommendedName>
</protein>
<dbReference type="PANTHER" id="PTHR43442">
    <property type="entry name" value="GLUCONOKINASE-RELATED"/>
    <property type="match status" value="1"/>
</dbReference>
<dbReference type="EC" id="2.7.1.12" evidence="3 9"/>
<dbReference type="NCBIfam" id="TIGR01313">
    <property type="entry name" value="therm_gnt_kin"/>
    <property type="match status" value="1"/>
</dbReference>
<dbReference type="EMBL" id="GCKF01042882">
    <property type="protein sequence ID" value="JAG94648.1"/>
    <property type="molecule type" value="Transcribed_RNA"/>
</dbReference>
<keyword evidence="7 9" id="KW-0067">ATP-binding</keyword>
<evidence type="ECO:0000256" key="8">
    <source>
        <dbReference type="ARBA" id="ARBA00048090"/>
    </source>
</evidence>
<keyword evidence="6 9" id="KW-0418">Kinase</keyword>
<dbReference type="Gene3D" id="3.40.50.300">
    <property type="entry name" value="P-loop containing nucleotide triphosphate hydrolases"/>
    <property type="match status" value="1"/>
</dbReference>
<proteinExistence type="inferred from homology"/>
<comment type="pathway">
    <text evidence="1 9">Carbohydrate acid metabolism; D-gluconate degradation.</text>
</comment>
<dbReference type="PANTHER" id="PTHR43442:SF3">
    <property type="entry name" value="GLUCONOKINASE-RELATED"/>
    <property type="match status" value="1"/>
</dbReference>
<dbReference type="InterPro" id="IPR031322">
    <property type="entry name" value="Shikimate/glucono_kinase"/>
</dbReference>
<evidence type="ECO:0000256" key="3">
    <source>
        <dbReference type="ARBA" id="ARBA00012054"/>
    </source>
</evidence>
<dbReference type="Pfam" id="PF01202">
    <property type="entry name" value="SKI"/>
    <property type="match status" value="1"/>
</dbReference>
<evidence type="ECO:0000256" key="2">
    <source>
        <dbReference type="ARBA" id="ARBA00008420"/>
    </source>
</evidence>
<sequence length="209" mass="22845">MKGLAVVIMGVTGSGKTTIGTLLAKALHCNFIDADDFHSVENKEKMRSGIPLTDEDRVPWLEAVRDTIIDHMIEGKIVVVACSALQPKYREILRTADPEYALASYDGAKGQKTKSISLSSNSEGQQCAKSSSRRVIFVCLQASAEVIASRLETRAKEGEHFMSPSLLQSQINLLQIDDAEGIFFIDATLSSDLTVKNIQRKLSDSQLIS</sequence>
<dbReference type="GO" id="GO:0005975">
    <property type="term" value="P:carbohydrate metabolic process"/>
    <property type="evidence" value="ECO:0007669"/>
    <property type="project" value="InterPro"/>
</dbReference>
<evidence type="ECO:0000256" key="7">
    <source>
        <dbReference type="ARBA" id="ARBA00022840"/>
    </source>
</evidence>
<dbReference type="AlphaFoldDB" id="A0A0D6QXB6"/>
<reference evidence="10" key="1">
    <citation type="submission" date="2015-03" db="EMBL/GenBank/DDBJ databases">
        <title>A transcriptome of Araucaria cunninghamii, an australian fine timber species.</title>
        <authorList>
            <person name="Jing Yi C.J.Y."/>
            <person name="Yin San L.Y.S."/>
            <person name="Abdul Karim S.S."/>
            <person name="Wan Azmi N.N."/>
            <person name="Hercus R.R."/>
            <person name="Croft L.L."/>
        </authorList>
    </citation>
    <scope>NUCLEOTIDE SEQUENCE</scope>
    <source>
        <strain evidence="10">MI0301</strain>
        <tissue evidence="10">Leaf</tissue>
    </source>
</reference>
<dbReference type="GO" id="GO:0005737">
    <property type="term" value="C:cytoplasm"/>
    <property type="evidence" value="ECO:0007669"/>
    <property type="project" value="TreeGrafter"/>
</dbReference>
<dbReference type="GO" id="GO:0005524">
    <property type="term" value="F:ATP binding"/>
    <property type="evidence" value="ECO:0007669"/>
    <property type="project" value="UniProtKB-KW"/>
</dbReference>
<evidence type="ECO:0000256" key="9">
    <source>
        <dbReference type="RuleBase" id="RU363066"/>
    </source>
</evidence>
<comment type="catalytic activity">
    <reaction evidence="8 9">
        <text>D-gluconate + ATP = 6-phospho-D-gluconate + ADP + H(+)</text>
        <dbReference type="Rhea" id="RHEA:19433"/>
        <dbReference type="ChEBI" id="CHEBI:15378"/>
        <dbReference type="ChEBI" id="CHEBI:18391"/>
        <dbReference type="ChEBI" id="CHEBI:30616"/>
        <dbReference type="ChEBI" id="CHEBI:58759"/>
        <dbReference type="ChEBI" id="CHEBI:456216"/>
        <dbReference type="EC" id="2.7.1.12"/>
    </reaction>
</comment>
<evidence type="ECO:0000256" key="4">
    <source>
        <dbReference type="ARBA" id="ARBA00022679"/>
    </source>
</evidence>
<evidence type="ECO:0000256" key="1">
    <source>
        <dbReference type="ARBA" id="ARBA00004875"/>
    </source>
</evidence>
<evidence type="ECO:0000313" key="10">
    <source>
        <dbReference type="EMBL" id="JAG94648.1"/>
    </source>
</evidence>
<accession>A0A0D6QXB6</accession>
<dbReference type="UniPathway" id="UPA00792"/>
<dbReference type="GO" id="GO:0046316">
    <property type="term" value="F:gluconokinase activity"/>
    <property type="evidence" value="ECO:0007669"/>
    <property type="project" value="UniProtKB-EC"/>
</dbReference>
<comment type="similarity">
    <text evidence="2 9">Belongs to the gluconokinase GntK/GntV family.</text>
</comment>
<dbReference type="InterPro" id="IPR027417">
    <property type="entry name" value="P-loop_NTPase"/>
</dbReference>
<organism evidence="10">
    <name type="scientific">Araucaria cunninghamii</name>
    <name type="common">Hoop pine</name>
    <name type="synonym">Moreton Bay pine</name>
    <dbReference type="NCBI Taxonomy" id="56994"/>
    <lineage>
        <taxon>Eukaryota</taxon>
        <taxon>Viridiplantae</taxon>
        <taxon>Streptophyta</taxon>
        <taxon>Embryophyta</taxon>
        <taxon>Tracheophyta</taxon>
        <taxon>Spermatophyta</taxon>
        <taxon>Pinopsida</taxon>
        <taxon>Pinidae</taxon>
        <taxon>Conifers II</taxon>
        <taxon>Araucariales</taxon>
        <taxon>Araucariaceae</taxon>
        <taxon>Araucaria</taxon>
    </lineage>
</organism>
<dbReference type="InterPro" id="IPR006001">
    <property type="entry name" value="Therm_gnt_kin"/>
</dbReference>
<evidence type="ECO:0000256" key="6">
    <source>
        <dbReference type="ARBA" id="ARBA00022777"/>
    </source>
</evidence>